<keyword evidence="12" id="KW-0119">Carbohydrate metabolism</keyword>
<comment type="similarity">
    <text evidence="3">Belongs to the glycosyl hydrolase 16 family.</text>
</comment>
<feature type="domain" description="GH16" evidence="18">
    <location>
        <begin position="34"/>
        <end position="287"/>
    </location>
</feature>
<keyword evidence="10" id="KW-0472">Membrane</keyword>
<dbReference type="Pfam" id="PF26113">
    <property type="entry name" value="GH16_XgeA"/>
    <property type="match status" value="1"/>
</dbReference>
<dbReference type="PANTHER" id="PTHR10963">
    <property type="entry name" value="GLYCOSYL HYDROLASE-RELATED"/>
    <property type="match status" value="1"/>
</dbReference>
<feature type="compositionally biased region" description="Low complexity" evidence="16">
    <location>
        <begin position="352"/>
        <end position="402"/>
    </location>
</feature>
<dbReference type="InterPro" id="IPR050546">
    <property type="entry name" value="Glycosyl_Hydrlase_16"/>
</dbReference>
<dbReference type="PROSITE" id="PS51762">
    <property type="entry name" value="GH16_2"/>
    <property type="match status" value="1"/>
</dbReference>
<evidence type="ECO:0000256" key="11">
    <source>
        <dbReference type="ARBA" id="ARBA00023180"/>
    </source>
</evidence>
<evidence type="ECO:0000256" key="1">
    <source>
        <dbReference type="ARBA" id="ARBA00000124"/>
    </source>
</evidence>
<evidence type="ECO:0000256" key="2">
    <source>
        <dbReference type="ARBA" id="ARBA00004609"/>
    </source>
</evidence>
<comment type="subcellular location">
    <subcellularLocation>
        <location evidence="2">Cell membrane</location>
        <topology evidence="2">Lipid-anchor</topology>
        <topology evidence="2">GPI-anchor</topology>
    </subcellularLocation>
</comment>
<evidence type="ECO:0000256" key="9">
    <source>
        <dbReference type="ARBA" id="ARBA00023001"/>
    </source>
</evidence>
<evidence type="ECO:0000256" key="15">
    <source>
        <dbReference type="ARBA" id="ARBA00023326"/>
    </source>
</evidence>
<gene>
    <name evidence="19" type="ORF">BJX67DRAFT_390449</name>
</gene>
<evidence type="ECO:0000256" key="14">
    <source>
        <dbReference type="ARBA" id="ARBA00023295"/>
    </source>
</evidence>
<keyword evidence="6" id="KW-0336">GPI-anchor</keyword>
<keyword evidence="20" id="KW-1185">Reference proteome</keyword>
<evidence type="ECO:0000256" key="3">
    <source>
        <dbReference type="ARBA" id="ARBA00006865"/>
    </source>
</evidence>
<name>A0ABR4M1J4_9EURO</name>
<keyword evidence="13" id="KW-0449">Lipoprotein</keyword>
<keyword evidence="9" id="KW-0136">Cellulose degradation</keyword>
<dbReference type="InterPro" id="IPR000757">
    <property type="entry name" value="Beta-glucanase-like"/>
</dbReference>
<keyword evidence="15" id="KW-0624">Polysaccharide degradation</keyword>
<keyword evidence="11" id="KW-0325">Glycoprotein</keyword>
<reference evidence="19 20" key="1">
    <citation type="submission" date="2024-07" db="EMBL/GenBank/DDBJ databases">
        <title>Section-level genome sequencing and comparative genomics of Aspergillus sections Usti and Cavernicolus.</title>
        <authorList>
            <consortium name="Lawrence Berkeley National Laboratory"/>
            <person name="Nybo J.L."/>
            <person name="Vesth T.C."/>
            <person name="Theobald S."/>
            <person name="Frisvad J.C."/>
            <person name="Larsen T.O."/>
            <person name="Kjaerboelling I."/>
            <person name="Rothschild-Mancinelli K."/>
            <person name="Lyhne E.K."/>
            <person name="Kogle M.E."/>
            <person name="Barry K."/>
            <person name="Clum A."/>
            <person name="Na H."/>
            <person name="Ledsgaard L."/>
            <person name="Lin J."/>
            <person name="Lipzen A."/>
            <person name="Kuo A."/>
            <person name="Riley R."/>
            <person name="Mondo S."/>
            <person name="Labutti K."/>
            <person name="Haridas S."/>
            <person name="Pangalinan J."/>
            <person name="Salamov A.A."/>
            <person name="Simmons B.A."/>
            <person name="Magnuson J.K."/>
            <person name="Chen J."/>
            <person name="Drula E."/>
            <person name="Henrissat B."/>
            <person name="Wiebenga A."/>
            <person name="Lubbers R.J."/>
            <person name="Gomes A.C."/>
            <person name="Macurrencykelacurrency M.R."/>
            <person name="Stajich J."/>
            <person name="Grigoriev I.V."/>
            <person name="Mortensen U.H."/>
            <person name="De Vries R.P."/>
            <person name="Baker S.E."/>
            <person name="Andersen M.R."/>
        </authorList>
    </citation>
    <scope>NUCLEOTIDE SEQUENCE [LARGE SCALE GENOMIC DNA]</scope>
    <source>
        <strain evidence="19 20">CBS 449.75</strain>
    </source>
</reference>
<feature type="region of interest" description="Disordered" evidence="16">
    <location>
        <begin position="327"/>
        <end position="402"/>
    </location>
</feature>
<dbReference type="EMBL" id="JBFXLQ010000005">
    <property type="protein sequence ID" value="KAL2870600.1"/>
    <property type="molecule type" value="Genomic_DNA"/>
</dbReference>
<feature type="signal peptide" evidence="17">
    <location>
        <begin position="1"/>
        <end position="26"/>
    </location>
</feature>
<evidence type="ECO:0000256" key="7">
    <source>
        <dbReference type="ARBA" id="ARBA00022729"/>
    </source>
</evidence>
<dbReference type="Proteomes" id="UP001610432">
    <property type="component" value="Unassembled WGS sequence"/>
</dbReference>
<keyword evidence="14" id="KW-0326">Glycosidase</keyword>
<evidence type="ECO:0000256" key="17">
    <source>
        <dbReference type="SAM" id="SignalP"/>
    </source>
</evidence>
<accession>A0ABR4M1J4</accession>
<feature type="region of interest" description="Disordered" evidence="16">
    <location>
        <begin position="422"/>
        <end position="482"/>
    </location>
</feature>
<evidence type="ECO:0000256" key="4">
    <source>
        <dbReference type="ARBA" id="ARBA00012599"/>
    </source>
</evidence>
<feature type="compositionally biased region" description="Low complexity" evidence="16">
    <location>
        <begin position="422"/>
        <end position="442"/>
    </location>
</feature>
<dbReference type="InterPro" id="IPR013320">
    <property type="entry name" value="ConA-like_dom_sf"/>
</dbReference>
<dbReference type="RefSeq" id="XP_070889579.1">
    <property type="nucleotide sequence ID" value="XM_071034639.1"/>
</dbReference>
<proteinExistence type="inferred from homology"/>
<keyword evidence="5" id="KW-1003">Cell membrane</keyword>
<protein>
    <recommendedName>
        <fullName evidence="4">endo-1,3(4)-beta-glucanase</fullName>
        <ecNumber evidence="4">3.2.1.6</ecNumber>
    </recommendedName>
</protein>
<keyword evidence="7 17" id="KW-0732">Signal</keyword>
<organism evidence="19 20">
    <name type="scientific">Aspergillus lucknowensis</name>
    <dbReference type="NCBI Taxonomy" id="176173"/>
    <lineage>
        <taxon>Eukaryota</taxon>
        <taxon>Fungi</taxon>
        <taxon>Dikarya</taxon>
        <taxon>Ascomycota</taxon>
        <taxon>Pezizomycotina</taxon>
        <taxon>Eurotiomycetes</taxon>
        <taxon>Eurotiomycetidae</taxon>
        <taxon>Eurotiales</taxon>
        <taxon>Aspergillaceae</taxon>
        <taxon>Aspergillus</taxon>
        <taxon>Aspergillus subgen. Nidulantes</taxon>
    </lineage>
</organism>
<dbReference type="PANTHER" id="PTHR10963:SF58">
    <property type="entry name" value="ENDO-1,3(4)-BETA-GLUCANASE XGEA"/>
    <property type="match status" value="1"/>
</dbReference>
<evidence type="ECO:0000313" key="20">
    <source>
        <dbReference type="Proteomes" id="UP001610432"/>
    </source>
</evidence>
<evidence type="ECO:0000256" key="13">
    <source>
        <dbReference type="ARBA" id="ARBA00023288"/>
    </source>
</evidence>
<evidence type="ECO:0000256" key="6">
    <source>
        <dbReference type="ARBA" id="ARBA00022622"/>
    </source>
</evidence>
<dbReference type="GeneID" id="98149711"/>
<evidence type="ECO:0000256" key="10">
    <source>
        <dbReference type="ARBA" id="ARBA00023136"/>
    </source>
</evidence>
<comment type="catalytic activity">
    <reaction evidence="1">
        <text>Endohydrolysis of (1-&gt;3)- or (1-&gt;4)-linkages in beta-D-glucans when the glucose residue whose reducing group is involved in the linkage to be hydrolyzed is itself substituted at C-3.</text>
        <dbReference type="EC" id="3.2.1.6"/>
    </reaction>
</comment>
<keyword evidence="8" id="KW-0378">Hydrolase</keyword>
<feature type="chain" id="PRO_5046579440" description="endo-1,3(4)-beta-glucanase" evidence="17">
    <location>
        <begin position="27"/>
        <end position="627"/>
    </location>
</feature>
<dbReference type="EC" id="3.2.1.6" evidence="4"/>
<sequence>MSSSSLLCRVGSLAASALIFPNFVSARGNYKLQTSWEGQGILDHFNFFDRPDPTNGFVTYTNQSYAEDTGLVKITDSGSLYLGVDYDTVLTPDGPGRDSVRIESNEYYDQGLYVIDIQHMPGSVCGTWPAFWTVGPNWPYDGEIDIIEGVNKHEANKIVLHTSGSCDVAGGHKMSGDLTSGECGEASGTIGCVVQGQQGSSGTPFNKQGGGVYAMEWQREFLKIWYFPRSSIPESLTAGKPDTATFGTPMAHLQGTCNFEERFTHQKLILDTTFCGEWAGNVYGDSGCPLSDPGNPMQSCINYVAQNPAQFKEAYWELNSIKIFKTGGTTETEEQPETTVSSTKTKTRTEEATLPPTTSTTTVTRTETLSTPESTSESAITTTTKPTATAPSEAHDSVTVSKSTSYVTITTTLCPVGGLQTANAAPSAPVPSEESSTATSTTPAPPPPTTPESVVDAPAPPETMSISQLDPPSVPPNSVVYTAPENSPTPTWTIVTSSSQFVSVPTAVSPSLSDTSDYSDYYPSVTQAEGTPTEPSSPVFTGTGSRLSVSMAGIMERAPGSGSSSATITQFATPSYSHCSFSSDSFICVPFVSLSRGLGYKVFLCFCWIYFSSSSPLIPLPSASWRR</sequence>
<dbReference type="SUPFAM" id="SSF49899">
    <property type="entry name" value="Concanavalin A-like lectins/glucanases"/>
    <property type="match status" value="1"/>
</dbReference>
<dbReference type="Gene3D" id="2.60.120.200">
    <property type="match status" value="1"/>
</dbReference>
<evidence type="ECO:0000256" key="8">
    <source>
        <dbReference type="ARBA" id="ARBA00022801"/>
    </source>
</evidence>
<comment type="caution">
    <text evidence="19">The sequence shown here is derived from an EMBL/GenBank/DDBJ whole genome shotgun (WGS) entry which is preliminary data.</text>
</comment>
<evidence type="ECO:0000313" key="19">
    <source>
        <dbReference type="EMBL" id="KAL2870600.1"/>
    </source>
</evidence>
<evidence type="ECO:0000259" key="18">
    <source>
        <dbReference type="PROSITE" id="PS51762"/>
    </source>
</evidence>
<evidence type="ECO:0000256" key="12">
    <source>
        <dbReference type="ARBA" id="ARBA00023277"/>
    </source>
</evidence>
<dbReference type="CDD" id="cd02181">
    <property type="entry name" value="GH16_fungal_Lam16A_glucanase"/>
    <property type="match status" value="1"/>
</dbReference>
<evidence type="ECO:0000256" key="5">
    <source>
        <dbReference type="ARBA" id="ARBA00022475"/>
    </source>
</evidence>
<evidence type="ECO:0000256" key="16">
    <source>
        <dbReference type="SAM" id="MobiDB-lite"/>
    </source>
</evidence>